<dbReference type="InterPro" id="IPR000835">
    <property type="entry name" value="HTH_MarR-typ"/>
</dbReference>
<name>A0ABT4VMD3_9HYPH</name>
<gene>
    <name evidence="2" type="ORF">OOZ53_10365</name>
</gene>
<evidence type="ECO:0000259" key="1">
    <source>
        <dbReference type="PROSITE" id="PS50995"/>
    </source>
</evidence>
<feature type="domain" description="HTH marR-type" evidence="1">
    <location>
        <begin position="12"/>
        <end position="145"/>
    </location>
</feature>
<proteinExistence type="predicted"/>
<dbReference type="Gene3D" id="1.10.10.10">
    <property type="entry name" value="Winged helix-like DNA-binding domain superfamily/Winged helix DNA-binding domain"/>
    <property type="match status" value="1"/>
</dbReference>
<dbReference type="PANTHER" id="PTHR33164:SF43">
    <property type="entry name" value="HTH-TYPE TRANSCRIPTIONAL REPRESSOR YETL"/>
    <property type="match status" value="1"/>
</dbReference>
<dbReference type="EMBL" id="JAPJZH010000005">
    <property type="protein sequence ID" value="MDA4845754.1"/>
    <property type="molecule type" value="Genomic_DNA"/>
</dbReference>
<comment type="caution">
    <text evidence="2">The sequence shown here is derived from an EMBL/GenBank/DDBJ whole genome shotgun (WGS) entry which is preliminary data.</text>
</comment>
<dbReference type="InterPro" id="IPR039422">
    <property type="entry name" value="MarR/SlyA-like"/>
</dbReference>
<dbReference type="Proteomes" id="UP001148313">
    <property type="component" value="Unassembled WGS sequence"/>
</dbReference>
<dbReference type="InterPro" id="IPR036390">
    <property type="entry name" value="WH_DNA-bd_sf"/>
</dbReference>
<dbReference type="SMART" id="SM00347">
    <property type="entry name" value="HTH_MARR"/>
    <property type="match status" value="1"/>
</dbReference>
<protein>
    <submittedName>
        <fullName evidence="2">MarR family winged helix-turn-helix transcriptional regulator</fullName>
    </submittedName>
</protein>
<dbReference type="SUPFAM" id="SSF46785">
    <property type="entry name" value="Winged helix' DNA-binding domain"/>
    <property type="match status" value="1"/>
</dbReference>
<keyword evidence="3" id="KW-1185">Reference proteome</keyword>
<reference evidence="2" key="1">
    <citation type="submission" date="2022-11" db="EMBL/GenBank/DDBJ databases">
        <title>Hoeflea poritis sp. nov., isolated from scleractinian coral Porites lutea.</title>
        <authorList>
            <person name="Zhang G."/>
            <person name="Wei Q."/>
            <person name="Cai L."/>
        </authorList>
    </citation>
    <scope>NUCLEOTIDE SEQUENCE</scope>
    <source>
        <strain evidence="2">E7-10</strain>
    </source>
</reference>
<dbReference type="Pfam" id="PF12802">
    <property type="entry name" value="MarR_2"/>
    <property type="match status" value="1"/>
</dbReference>
<dbReference type="PROSITE" id="PS50995">
    <property type="entry name" value="HTH_MARR_2"/>
    <property type="match status" value="1"/>
</dbReference>
<dbReference type="RefSeq" id="WP_271089436.1">
    <property type="nucleotide sequence ID" value="NZ_JAPJZH010000005.1"/>
</dbReference>
<evidence type="ECO:0000313" key="2">
    <source>
        <dbReference type="EMBL" id="MDA4845754.1"/>
    </source>
</evidence>
<evidence type="ECO:0000313" key="3">
    <source>
        <dbReference type="Proteomes" id="UP001148313"/>
    </source>
</evidence>
<dbReference type="PANTHER" id="PTHR33164">
    <property type="entry name" value="TRANSCRIPTIONAL REGULATOR, MARR FAMILY"/>
    <property type="match status" value="1"/>
</dbReference>
<dbReference type="InterPro" id="IPR036388">
    <property type="entry name" value="WH-like_DNA-bd_sf"/>
</dbReference>
<sequence>MDQTEKTPLALEAFLPYTLSRAAELVSRRFATIYKDHAGLTRPEWRTLATLGQYGTLTATLIGAHSSMHKTKVSRAVQSLEERKWLKRRTDENDRRIEHLELTREGERNYRKLAELARAFEAGLKDTLGEKSFAELSRGLDAVEKQLGTDVF</sequence>
<accession>A0ABT4VMD3</accession>
<organism evidence="2 3">
    <name type="scientific">Hoeflea poritis</name>
    <dbReference type="NCBI Taxonomy" id="2993659"/>
    <lineage>
        <taxon>Bacteria</taxon>
        <taxon>Pseudomonadati</taxon>
        <taxon>Pseudomonadota</taxon>
        <taxon>Alphaproteobacteria</taxon>
        <taxon>Hyphomicrobiales</taxon>
        <taxon>Rhizobiaceae</taxon>
        <taxon>Hoeflea</taxon>
    </lineage>
</organism>